<proteinExistence type="predicted"/>
<reference evidence="3 4" key="1">
    <citation type="submission" date="2014-05" db="EMBL/GenBank/DDBJ databases">
        <title>Complete genome sequence of Corynebacterium marinum DSM 44953.</title>
        <authorList>
            <person name="Schaffert L."/>
            <person name="Albersmeier A."/>
            <person name="Kalinowski J."/>
            <person name="Ruckert C."/>
        </authorList>
    </citation>
    <scope>NUCLEOTIDE SEQUENCE [LARGE SCALE GENOMIC DNA]</scope>
    <source>
        <strain evidence="3 4">DSM 44953</strain>
    </source>
</reference>
<feature type="compositionally biased region" description="Acidic residues" evidence="1">
    <location>
        <begin position="604"/>
        <end position="614"/>
    </location>
</feature>
<dbReference type="InterPro" id="IPR004919">
    <property type="entry name" value="GmrSD_N"/>
</dbReference>
<dbReference type="Proteomes" id="UP000031928">
    <property type="component" value="Chromosome"/>
</dbReference>
<accession>A0A0B6TFI8</accession>
<dbReference type="OrthoDB" id="9787127at2"/>
<dbReference type="STRING" id="1224162.B840_05700"/>
<dbReference type="HOGENOM" id="CLU_021082_0_0_11"/>
<feature type="region of interest" description="Disordered" evidence="1">
    <location>
        <begin position="589"/>
        <end position="614"/>
    </location>
</feature>
<dbReference type="RefSeq" id="WP_042621337.1">
    <property type="nucleotide sequence ID" value="NZ_CP007790.1"/>
</dbReference>
<protein>
    <recommendedName>
        <fullName evidence="2">GmrSD restriction endonucleases N-terminal domain-containing protein</fullName>
    </recommendedName>
</protein>
<gene>
    <name evidence="3" type="ORF">B840_05700</name>
</gene>
<keyword evidence="4" id="KW-1185">Reference proteome</keyword>
<evidence type="ECO:0000259" key="2">
    <source>
        <dbReference type="Pfam" id="PF03235"/>
    </source>
</evidence>
<sequence length="614" mass="69216">MGFQTPMYTLSQYLEETRSGKIQLPDFQRGYKWDDERIRQLLITVLRGHPMGVVMLLETNNALVRFKPRPITGVDLEPGTEPEKLLLDGQQRLTSLTQALTGGGVVHTKDVRGKLLERRYFAHMARALEDVNRMDEAVISVPGDGVIRKNFDRDIVLDLSTPEKQRAEGYYPLNLLFDATGSMEWLFGHEDKSLAFSFQDKFVSQAGKYNIPAIELDAQTDKAAVATVFEKVNIGGLPLNVFELLTAVFAGDADFYNETGSDFRLNDDWQETKKKWVDFPVLAGVENTDFLQAVTMLATRKRNLASTSTRPPAISAKREDVLKLELTDYLEWRDPLRDAFIWASGFLADRHIFSHRDVPYPKQLVPLAAIRVVLGQKADMHSVSARLSTWFWSGVLGELYGSATETRFVRDIEGVPAWAVDGESPTPRTVADANFTESRLHSMRTRNSAAYKGVAALVMAGGARDWMEDKAFGAVQHKDMAVDIHHIFPQRWCNENGIDDEHRESIVNKTMLGARTNRVIGGVAPSSYLDKIKEQAGIDDEMLDALLRGHLIEPENLRTDNFRNFFSTRREQLCLLIESVLDKKVQRDISQGTAAEDSSHFEEEAFVEGNPEEE</sequence>
<dbReference type="PANTHER" id="PTHR37292">
    <property type="entry name" value="VNG6097C"/>
    <property type="match status" value="1"/>
</dbReference>
<evidence type="ECO:0000313" key="3">
    <source>
        <dbReference type="EMBL" id="AJK68752.1"/>
    </source>
</evidence>
<feature type="domain" description="GmrSD restriction endonucleases N-terminal" evidence="2">
    <location>
        <begin position="11"/>
        <end position="249"/>
    </location>
</feature>
<dbReference type="AlphaFoldDB" id="A0A0B6TFI8"/>
<name>A0A0B6TFI8_9CORY</name>
<organism evidence="3 4">
    <name type="scientific">Corynebacterium marinum DSM 44953</name>
    <dbReference type="NCBI Taxonomy" id="1224162"/>
    <lineage>
        <taxon>Bacteria</taxon>
        <taxon>Bacillati</taxon>
        <taxon>Actinomycetota</taxon>
        <taxon>Actinomycetes</taxon>
        <taxon>Mycobacteriales</taxon>
        <taxon>Corynebacteriaceae</taxon>
        <taxon>Corynebacterium</taxon>
    </lineage>
</organism>
<dbReference type="EMBL" id="CP007790">
    <property type="protein sequence ID" value="AJK68752.1"/>
    <property type="molecule type" value="Genomic_DNA"/>
</dbReference>
<dbReference type="KEGG" id="cmq:B840_05700"/>
<evidence type="ECO:0000313" key="4">
    <source>
        <dbReference type="Proteomes" id="UP000031928"/>
    </source>
</evidence>
<evidence type="ECO:0000256" key="1">
    <source>
        <dbReference type="SAM" id="MobiDB-lite"/>
    </source>
</evidence>
<dbReference type="Pfam" id="PF03235">
    <property type="entry name" value="GmrSD_N"/>
    <property type="match status" value="1"/>
</dbReference>
<dbReference type="PANTHER" id="PTHR37292:SF2">
    <property type="entry name" value="DUF262 DOMAIN-CONTAINING PROTEIN"/>
    <property type="match status" value="1"/>
</dbReference>